<reference evidence="2" key="1">
    <citation type="journal article" date="2019" name="Int. J. Syst. Evol. Microbiol.">
        <title>The Global Catalogue of Microorganisms (GCM) 10K type strain sequencing project: providing services to taxonomists for standard genome sequencing and annotation.</title>
        <authorList>
            <consortium name="The Broad Institute Genomics Platform"/>
            <consortium name="The Broad Institute Genome Sequencing Center for Infectious Disease"/>
            <person name="Wu L."/>
            <person name="Ma J."/>
        </authorList>
    </citation>
    <scope>NUCLEOTIDE SEQUENCE [LARGE SCALE GENOMIC DNA]</scope>
    <source>
        <strain evidence="2">CGMCC 1.10832</strain>
    </source>
</reference>
<dbReference type="Proteomes" id="UP000636010">
    <property type="component" value="Unassembled WGS sequence"/>
</dbReference>
<protein>
    <recommendedName>
        <fullName evidence="3">Lipoprotein</fullName>
    </recommendedName>
</protein>
<evidence type="ECO:0008006" key="3">
    <source>
        <dbReference type="Google" id="ProtNLM"/>
    </source>
</evidence>
<sequence>MKLIQIITVFTLLTCCGRINTKTEQESTNRKKEEAETSKLNLTDTTITFMWRDMKYDSTLKETFSSIFLNTDYINTMTNQEKAAIGYVSTFIGNECWWDGEANEDRSNLDCKIITALGLGYQCSEKHLGYLRKWFSGDKEVLSELQKSNCPTIPYTATSQNTFDKIVIDTKGDSISVYYEVDGTNVREQESWEWSETAYFIATTDNLKLIQKVKSDVDQEKFEITDE</sequence>
<dbReference type="EMBL" id="BMEC01000001">
    <property type="protein sequence ID" value="GGC22891.1"/>
    <property type="molecule type" value="Genomic_DNA"/>
</dbReference>
<keyword evidence="2" id="KW-1185">Reference proteome</keyword>
<proteinExistence type="predicted"/>
<comment type="caution">
    <text evidence="1">The sequence shown here is derived from an EMBL/GenBank/DDBJ whole genome shotgun (WGS) entry which is preliminary data.</text>
</comment>
<evidence type="ECO:0000313" key="2">
    <source>
        <dbReference type="Proteomes" id="UP000636010"/>
    </source>
</evidence>
<name>A0ABQ1LG31_9BACT</name>
<accession>A0ABQ1LG31</accession>
<dbReference type="RefSeq" id="WP_188460240.1">
    <property type="nucleotide sequence ID" value="NZ_BAABHU010000001.1"/>
</dbReference>
<organism evidence="1 2">
    <name type="scientific">Marivirga lumbricoides</name>
    <dbReference type="NCBI Taxonomy" id="1046115"/>
    <lineage>
        <taxon>Bacteria</taxon>
        <taxon>Pseudomonadati</taxon>
        <taxon>Bacteroidota</taxon>
        <taxon>Cytophagia</taxon>
        <taxon>Cytophagales</taxon>
        <taxon>Marivirgaceae</taxon>
        <taxon>Marivirga</taxon>
    </lineage>
</organism>
<gene>
    <name evidence="1" type="ORF">GCM10011506_05280</name>
</gene>
<evidence type="ECO:0000313" key="1">
    <source>
        <dbReference type="EMBL" id="GGC22891.1"/>
    </source>
</evidence>